<dbReference type="InterPro" id="IPR050732">
    <property type="entry name" value="Beta-glucan_modifiers"/>
</dbReference>
<keyword evidence="5" id="KW-1003">Cell membrane</keyword>
<dbReference type="Proteomes" id="UP000054565">
    <property type="component" value="Unassembled WGS sequence"/>
</dbReference>
<organism evidence="20 21">
    <name type="scientific">Coccidioides immitis RMSCC 2394</name>
    <dbReference type="NCBI Taxonomy" id="404692"/>
    <lineage>
        <taxon>Eukaryota</taxon>
        <taxon>Fungi</taxon>
        <taxon>Dikarya</taxon>
        <taxon>Ascomycota</taxon>
        <taxon>Pezizomycotina</taxon>
        <taxon>Eurotiomycetes</taxon>
        <taxon>Eurotiomycetidae</taxon>
        <taxon>Onygenales</taxon>
        <taxon>Onygenaceae</taxon>
        <taxon>Coccidioides</taxon>
    </lineage>
</organism>
<sequence length="702" mass="75878">MPYHPQRSYNGGDSNENYNNHGSQQSSFPSNYQYELPSSAPFQPHGFHPAAHPDSAYSRLRDQRHQGHEHSPASQPFSHAQRPHPTLQPVRSQTTRTDSTVSPGADNLGPLSAGGGITGIAAGIASTHERQSGLQAIRGNPDNTHHYGHHPHSDAQYYASNPDLVAMDASSMSRTPGSYSSNVPLSRATDGSGNNNNNNNIHSSQFNPHYDGLNNGPYSQQRTSWSPMNQPINPNDIVDDGDDGFIPNPKRKSVLSALGKSSSHQSLAGGAGAAGAGAAVGGAAATIGGRVNGQTSSSPDGGPSYDALPGEKSEWLVEQRASKKKLKWIVGIIIAILVLGGIAGGVAGGLLPSRNRSNSSSSGGGGGQSADDDSRINGDLDKDSQEIKDLMDNPNLHRVFPGMDYTPWGTQYPLCLKYPPSQNNVTRDMAVLSQLTNTVRLYGTDCNQTEMVLHAIDKLELKDMKLWVGVWIDNENKTTNDRQLEQMYDILKSTADKSLFKGVIVGNEVLFRGHRSPATLQMLSDYLEDVKSKLKDMNIDLPVTTSDLGDAWTAGLARVVDVVMSNIHPFFGGVPVDEAADWTYEFWDNKDSTLSRGPNTKKLISEVGWPSGGGSNCGNSQCSSSNSGAVAGIKELNKFMEDWVCPALEKGTDYFWFEAFDEPWKEQYNEPGKEWEDKWGLMDPGRNLKPGIKIPSCGGKTI</sequence>
<comment type="subcellular location">
    <subcellularLocation>
        <location evidence="2">Cell membrane</location>
        <topology evidence="2">Single-pass type II membrane protein</topology>
    </subcellularLocation>
</comment>
<reference evidence="21" key="1">
    <citation type="journal article" date="2010" name="Genome Res.">
        <title>Population genomic sequencing of Coccidioides fungi reveals recent hybridization and transposon control.</title>
        <authorList>
            <person name="Neafsey D.E."/>
            <person name="Barker B.M."/>
            <person name="Sharpton T.J."/>
            <person name="Stajich J.E."/>
            <person name="Park D.J."/>
            <person name="Whiston E."/>
            <person name="Hung C.-Y."/>
            <person name="McMahan C."/>
            <person name="White J."/>
            <person name="Sykes S."/>
            <person name="Heiman D."/>
            <person name="Young S."/>
            <person name="Zeng Q."/>
            <person name="Abouelleil A."/>
            <person name="Aftuck L."/>
            <person name="Bessette D."/>
            <person name="Brown A."/>
            <person name="FitzGerald M."/>
            <person name="Lui A."/>
            <person name="Macdonald J.P."/>
            <person name="Priest M."/>
            <person name="Orbach M.J."/>
            <person name="Galgiani J.N."/>
            <person name="Kirkland T.N."/>
            <person name="Cole G.T."/>
            <person name="Birren B.W."/>
            <person name="Henn M.R."/>
            <person name="Taylor J.W."/>
            <person name="Rounsley S.D."/>
        </authorList>
    </citation>
    <scope>NUCLEOTIDE SEQUENCE [LARGE SCALE GENOMIC DNA]</scope>
    <source>
        <strain evidence="21">RMSCC 2394</strain>
    </source>
</reference>
<keyword evidence="7" id="KW-0378">Hydrolase</keyword>
<keyword evidence="9 19" id="KW-1133">Transmembrane helix</keyword>
<evidence type="ECO:0000256" key="17">
    <source>
        <dbReference type="ARBA" id="ARBA00043078"/>
    </source>
</evidence>
<accession>A0A0J7B240</accession>
<dbReference type="Gene3D" id="3.20.20.80">
    <property type="entry name" value="Glycosidases"/>
    <property type="match status" value="2"/>
</dbReference>
<proteinExistence type="inferred from homology"/>
<gene>
    <name evidence="20" type="ORF">CIRG_03579</name>
</gene>
<evidence type="ECO:0000256" key="12">
    <source>
        <dbReference type="ARBA" id="ARBA00023277"/>
    </source>
</evidence>
<evidence type="ECO:0000313" key="21">
    <source>
        <dbReference type="Proteomes" id="UP000054565"/>
    </source>
</evidence>
<feature type="compositionally biased region" description="Polar residues" evidence="18">
    <location>
        <begin position="89"/>
        <end position="102"/>
    </location>
</feature>
<keyword evidence="6 19" id="KW-0812">Transmembrane</keyword>
<evidence type="ECO:0000256" key="2">
    <source>
        <dbReference type="ARBA" id="ARBA00004401"/>
    </source>
</evidence>
<feature type="compositionally biased region" description="Polar residues" evidence="18">
    <location>
        <begin position="216"/>
        <end position="230"/>
    </location>
</feature>
<evidence type="ECO:0000256" key="15">
    <source>
        <dbReference type="ARBA" id="ARBA00037649"/>
    </source>
</evidence>
<keyword evidence="12" id="KW-0119">Carbohydrate metabolism</keyword>
<dbReference type="EC" id="3.2.1.39" evidence="4"/>
<dbReference type="FunFam" id="3.20.20.80:FF:000151">
    <property type="entry name" value="Glucan endo-1,3-beta-glucosidase btgC"/>
    <property type="match status" value="1"/>
</dbReference>
<comment type="similarity">
    <text evidence="3">Belongs to the glycosyl hydrolase 17 family.</text>
</comment>
<evidence type="ECO:0000256" key="3">
    <source>
        <dbReference type="ARBA" id="ARBA00008773"/>
    </source>
</evidence>
<evidence type="ECO:0000256" key="1">
    <source>
        <dbReference type="ARBA" id="ARBA00000382"/>
    </source>
</evidence>
<evidence type="ECO:0000256" key="13">
    <source>
        <dbReference type="ARBA" id="ARBA00023316"/>
    </source>
</evidence>
<dbReference type="OrthoDB" id="68336at2759"/>
<evidence type="ECO:0000256" key="4">
    <source>
        <dbReference type="ARBA" id="ARBA00012780"/>
    </source>
</evidence>
<keyword evidence="14" id="KW-0624">Polysaccharide degradation</keyword>
<evidence type="ECO:0000256" key="11">
    <source>
        <dbReference type="ARBA" id="ARBA00023180"/>
    </source>
</evidence>
<dbReference type="EMBL" id="DS028094">
    <property type="protein sequence ID" value="KMP03887.1"/>
    <property type="molecule type" value="Genomic_DNA"/>
</dbReference>
<dbReference type="GO" id="GO:0000272">
    <property type="term" value="P:polysaccharide catabolic process"/>
    <property type="evidence" value="ECO:0007669"/>
    <property type="project" value="UniProtKB-KW"/>
</dbReference>
<keyword evidence="8" id="KW-0735">Signal-anchor</keyword>
<feature type="region of interest" description="Disordered" evidence="18">
    <location>
        <begin position="128"/>
        <end position="230"/>
    </location>
</feature>
<feature type="compositionally biased region" description="Polar residues" evidence="18">
    <location>
        <begin position="170"/>
        <end position="193"/>
    </location>
</feature>
<dbReference type="SUPFAM" id="SSF51445">
    <property type="entry name" value="(Trans)glycosidases"/>
    <property type="match status" value="1"/>
</dbReference>
<protein>
    <recommendedName>
        <fullName evidence="4">glucan endo-1,3-beta-D-glucosidase</fullName>
        <ecNumber evidence="4">3.2.1.39</ecNumber>
    </recommendedName>
    <alternativeName>
        <fullName evidence="17">Endo-1,3-beta-glucanase btgC</fullName>
    </alternativeName>
    <alternativeName>
        <fullName evidence="16">Laminarinase btgC</fullName>
    </alternativeName>
</protein>
<feature type="compositionally biased region" description="Basic and acidic residues" evidence="18">
    <location>
        <begin position="59"/>
        <end position="71"/>
    </location>
</feature>
<keyword evidence="11" id="KW-0325">Glycoprotein</keyword>
<evidence type="ECO:0000256" key="6">
    <source>
        <dbReference type="ARBA" id="ARBA00022692"/>
    </source>
</evidence>
<evidence type="ECO:0000256" key="8">
    <source>
        <dbReference type="ARBA" id="ARBA00022968"/>
    </source>
</evidence>
<keyword evidence="10 19" id="KW-0472">Membrane</keyword>
<evidence type="ECO:0000256" key="14">
    <source>
        <dbReference type="ARBA" id="ARBA00023326"/>
    </source>
</evidence>
<dbReference type="GO" id="GO:0009277">
    <property type="term" value="C:fungal-type cell wall"/>
    <property type="evidence" value="ECO:0007669"/>
    <property type="project" value="TreeGrafter"/>
</dbReference>
<dbReference type="PANTHER" id="PTHR16631">
    <property type="entry name" value="GLUCAN 1,3-BETA-GLUCOSIDASE"/>
    <property type="match status" value="1"/>
</dbReference>
<dbReference type="AlphaFoldDB" id="A0A0J7B240"/>
<name>A0A0J7B240_COCIT</name>
<dbReference type="STRING" id="404692.A0A0J7B240"/>
<evidence type="ECO:0000256" key="18">
    <source>
        <dbReference type="SAM" id="MobiDB-lite"/>
    </source>
</evidence>
<keyword evidence="13" id="KW-0961">Cell wall biogenesis/degradation</keyword>
<feature type="compositionally biased region" description="Polar residues" evidence="18">
    <location>
        <begin position="7"/>
        <end position="33"/>
    </location>
</feature>
<dbReference type="GO" id="GO:0071555">
    <property type="term" value="P:cell wall organization"/>
    <property type="evidence" value="ECO:0007669"/>
    <property type="project" value="UniProtKB-KW"/>
</dbReference>
<evidence type="ECO:0000256" key="9">
    <source>
        <dbReference type="ARBA" id="ARBA00022989"/>
    </source>
</evidence>
<comment type="catalytic activity">
    <reaction evidence="1">
        <text>Hydrolysis of (1-&gt;3)-beta-D-glucosidic linkages in (1-&gt;3)-beta-D-glucans.</text>
        <dbReference type="EC" id="3.2.1.39"/>
    </reaction>
</comment>
<comment type="function">
    <text evidence="15">Glucanases play a role in cell expansion during growth, in cell-cell fusion during mating, and in spore release during sporulation. This enzyme may be involved in beta-glucan degradation. Active on laminarin and lichenan.</text>
</comment>
<evidence type="ECO:0000256" key="10">
    <source>
        <dbReference type="ARBA" id="ARBA00023136"/>
    </source>
</evidence>
<evidence type="ECO:0000256" key="16">
    <source>
        <dbReference type="ARBA" id="ARBA00042373"/>
    </source>
</evidence>
<dbReference type="GO" id="GO:0009986">
    <property type="term" value="C:cell surface"/>
    <property type="evidence" value="ECO:0007669"/>
    <property type="project" value="TreeGrafter"/>
</dbReference>
<feature type="region of interest" description="Disordered" evidence="18">
    <location>
        <begin position="355"/>
        <end position="380"/>
    </location>
</feature>
<evidence type="ECO:0000256" key="19">
    <source>
        <dbReference type="SAM" id="Phobius"/>
    </source>
</evidence>
<feature type="region of interest" description="Disordered" evidence="18">
    <location>
        <begin position="1"/>
        <end position="113"/>
    </location>
</feature>
<feature type="transmembrane region" description="Helical" evidence="19">
    <location>
        <begin position="328"/>
        <end position="351"/>
    </location>
</feature>
<dbReference type="GO" id="GO:0005576">
    <property type="term" value="C:extracellular region"/>
    <property type="evidence" value="ECO:0007669"/>
    <property type="project" value="TreeGrafter"/>
</dbReference>
<evidence type="ECO:0000313" key="20">
    <source>
        <dbReference type="EMBL" id="KMP03887.1"/>
    </source>
</evidence>
<evidence type="ECO:0000256" key="7">
    <source>
        <dbReference type="ARBA" id="ARBA00022801"/>
    </source>
</evidence>
<dbReference type="PANTHER" id="PTHR16631:SF17">
    <property type="entry name" value="GLUCAN ENDO-1,3-BETA-GLUCOSIDASE BTGC"/>
    <property type="match status" value="1"/>
</dbReference>
<dbReference type="GO" id="GO:0042973">
    <property type="term" value="F:glucan endo-1,3-beta-D-glucosidase activity"/>
    <property type="evidence" value="ECO:0007669"/>
    <property type="project" value="UniProtKB-EC"/>
</dbReference>
<evidence type="ECO:0000256" key="5">
    <source>
        <dbReference type="ARBA" id="ARBA00022475"/>
    </source>
</evidence>
<dbReference type="GO" id="GO:0005886">
    <property type="term" value="C:plasma membrane"/>
    <property type="evidence" value="ECO:0007669"/>
    <property type="project" value="UniProtKB-SubCell"/>
</dbReference>
<dbReference type="InterPro" id="IPR017853">
    <property type="entry name" value="GH"/>
</dbReference>